<dbReference type="EMBL" id="AJWZ01002284">
    <property type="protein sequence ID" value="EKC71377.1"/>
    <property type="molecule type" value="Genomic_DNA"/>
</dbReference>
<gene>
    <name evidence="1" type="ORF">OBE_03427</name>
</gene>
<keyword evidence="1" id="KW-0449">Lipoprotein</keyword>
<evidence type="ECO:0000313" key="1">
    <source>
        <dbReference type="EMBL" id="EKC71377.1"/>
    </source>
</evidence>
<reference evidence="1" key="1">
    <citation type="journal article" date="2013" name="Environ. Microbiol.">
        <title>Microbiota from the distal guts of lean and obese adolescents exhibit partial functional redundancy besides clear differences in community structure.</title>
        <authorList>
            <person name="Ferrer M."/>
            <person name="Ruiz A."/>
            <person name="Lanza F."/>
            <person name="Haange S.B."/>
            <person name="Oberbach A."/>
            <person name="Till H."/>
            <person name="Bargiela R."/>
            <person name="Campoy C."/>
            <person name="Segura M.T."/>
            <person name="Richter M."/>
            <person name="von Bergen M."/>
            <person name="Seifert J."/>
            <person name="Suarez A."/>
        </authorList>
    </citation>
    <scope>NUCLEOTIDE SEQUENCE</scope>
</reference>
<sequence>MPLGDNEVYISNAYSEKHGIKAGDEITLREQFGSKEYKFRVGGIYYYPSTLTVFMDKDAFNEKFDCDKDYFTG</sequence>
<protein>
    <submittedName>
        <fullName evidence="1">ABC-type transport system, involved in lipoprotein release, permease component</fullName>
    </submittedName>
</protein>
<name>K1TDX4_9ZZZZ</name>
<dbReference type="AlphaFoldDB" id="K1TDX4"/>
<feature type="non-terminal residue" evidence="1">
    <location>
        <position position="73"/>
    </location>
</feature>
<comment type="caution">
    <text evidence="1">The sequence shown here is derived from an EMBL/GenBank/DDBJ whole genome shotgun (WGS) entry which is preliminary data.</text>
</comment>
<proteinExistence type="predicted"/>
<accession>K1TDX4</accession>
<organism evidence="1">
    <name type="scientific">human gut metagenome</name>
    <dbReference type="NCBI Taxonomy" id="408170"/>
    <lineage>
        <taxon>unclassified sequences</taxon>
        <taxon>metagenomes</taxon>
        <taxon>organismal metagenomes</taxon>
    </lineage>
</organism>